<evidence type="ECO:0000313" key="3">
    <source>
        <dbReference type="EMBL" id="RCK68984.1"/>
    </source>
</evidence>
<gene>
    <name evidence="3" type="ORF">DT076_13845</name>
</gene>
<organism evidence="3 4">
    <name type="scientific">Desertihabitans brevis</name>
    <dbReference type="NCBI Taxonomy" id="2268447"/>
    <lineage>
        <taxon>Bacteria</taxon>
        <taxon>Bacillati</taxon>
        <taxon>Actinomycetota</taxon>
        <taxon>Actinomycetes</taxon>
        <taxon>Propionibacteriales</taxon>
        <taxon>Propionibacteriaceae</taxon>
        <taxon>Desertihabitans</taxon>
    </lineage>
</organism>
<feature type="domain" description="GTPase-associated protein 1 N-terminal" evidence="1">
    <location>
        <begin position="3"/>
        <end position="126"/>
    </location>
</feature>
<proteinExistence type="predicted"/>
<evidence type="ECO:0000259" key="2">
    <source>
        <dbReference type="Pfam" id="PF20014"/>
    </source>
</evidence>
<reference evidence="3 4" key="1">
    <citation type="submission" date="2018-07" db="EMBL/GenBank/DDBJ databases">
        <title>Desertimonas flava gen. nov. sp. nov.</title>
        <authorList>
            <person name="Liu S."/>
        </authorList>
    </citation>
    <scope>NUCLEOTIDE SEQUENCE [LARGE SCALE GENOMIC DNA]</scope>
    <source>
        <strain evidence="3 4">16Sb5-5</strain>
    </source>
</reference>
<dbReference type="Pfam" id="PF20014">
    <property type="entry name" value="GAP1-M"/>
    <property type="match status" value="1"/>
</dbReference>
<dbReference type="InterPro" id="IPR045401">
    <property type="entry name" value="GAP1-M"/>
</dbReference>
<evidence type="ECO:0000259" key="1">
    <source>
        <dbReference type="Pfam" id="PF20013"/>
    </source>
</evidence>
<dbReference type="Pfam" id="PF20013">
    <property type="entry name" value="GAP1-N2"/>
    <property type="match status" value="1"/>
</dbReference>
<protein>
    <submittedName>
        <fullName evidence="3">Uncharacterized protein</fullName>
    </submittedName>
</protein>
<dbReference type="AlphaFoldDB" id="A0A367YT10"/>
<comment type="caution">
    <text evidence="3">The sequence shown here is derived from an EMBL/GenBank/DDBJ whole genome shotgun (WGS) entry which is preliminary data.</text>
</comment>
<feature type="domain" description="GTPase-associated protein 1 middle" evidence="2">
    <location>
        <begin position="149"/>
        <end position="235"/>
    </location>
</feature>
<keyword evidence="4" id="KW-1185">Reference proteome</keyword>
<dbReference type="EMBL" id="QOUI01000008">
    <property type="protein sequence ID" value="RCK68984.1"/>
    <property type="molecule type" value="Genomic_DNA"/>
</dbReference>
<accession>A0A367YT10</accession>
<dbReference type="InterPro" id="IPR045402">
    <property type="entry name" value="GAP1-N2"/>
</dbReference>
<name>A0A367YT10_9ACTN</name>
<evidence type="ECO:0000313" key="4">
    <source>
        <dbReference type="Proteomes" id="UP000252770"/>
    </source>
</evidence>
<dbReference type="Proteomes" id="UP000252770">
    <property type="component" value="Unassembled WGS sequence"/>
</dbReference>
<sequence length="822" mass="88929">MGELTYTSFDAPGAAGGWQVKEQRGFTDPALRQHVVQRIRTTGPATRPLPPFPTAEQRTALPRTLVYDRRGRTAVWWHTVAAGADGSGRPGNVFAHVLAVEQDAPSRRPVEWWRSPDWLTPYGPAEVAAAVLGPRPPGPGTVVDRFGALDWLAGDDRAATLGVLLDGLVEARRRGVALVLLVPDDDTAACWVGALSQVLALPQAAALTFSTGETAARVRSGEADELAVVCLAGAEADALQGATPPVLVDLRTPPAAPPAPSGWARLARSAVAEPALLELMDAAVARVGGAGDDPAWPLALAHLWYLDAEEDVADPELAGLREVATGTVLRASPEALAEDAELLRVVTGALERTSPDPASAWQRLRPLLDAPATVPARVLGGIYADRLLTDPSALAELQQDTRLGLPPAVWWQDRPPRPDLQRVAALAREQRRDADDEPARRLAVVLGLTRLLTSTGTPWPDTLEDDLSELLQETWRAPGASWLPGVGVLPEPATGVAQRAYDTDPVVQQSPVGTGDPEVLRWLFAPGAPPVPTTRAEVEHWLAVPADERSEEVVLALLRFLLRPRPGTDLDATRQVLDALVDRPWTAAGLAAAGAAELSCLLDRRLTDLVLTEPDSSDLRRLLDRLWRADRLRDLVELRQAVLHEGARGLGLDAVARLDHVDLLRRLATGPCPPDLVGLAQTVLLDAVLRGAALPAETEQLVRAAPELTGPAARWLAHRPPHRREVYRVLRSDPRTPALAGSPAGPEVHVHRLHRDGQPALRWWVLEQRLGRDQLQAEYETEHRRSHGRAPEERVVGAVVRSYVSRQGVADLLRRRPWGERG</sequence>